<dbReference type="KEGG" id="sls:SLINC_1241"/>
<dbReference type="CDD" id="cd00009">
    <property type="entry name" value="AAA"/>
    <property type="match status" value="1"/>
</dbReference>
<dbReference type="OrthoDB" id="9808317at2"/>
<dbReference type="PATRIC" id="fig|1915.4.peg.1428"/>
<dbReference type="InterPro" id="IPR011704">
    <property type="entry name" value="ATPase_dyneun-rel_AAA"/>
</dbReference>
<dbReference type="SUPFAM" id="SSF52540">
    <property type="entry name" value="P-loop containing nucleoside triphosphate hydrolases"/>
    <property type="match status" value="1"/>
</dbReference>
<dbReference type="InterPro" id="IPR027417">
    <property type="entry name" value="P-loop_NTPase"/>
</dbReference>
<name>A0A1B1M495_STRLN</name>
<evidence type="ECO:0000313" key="1">
    <source>
        <dbReference type="EMBL" id="ANS63465.1"/>
    </source>
</evidence>
<sequence>MATCTPFAPTTTEPAAQLDVAGDLLALLRDAGTEPRADVQLEALTLAVAADLPVLLWGEPGIGKTAALTQLAAALDLPLTTVIASVHEPSDFSGLPIVGDDPAAQGVPMAPPDWAVRLVRAGRGLLFLDELSTAPPAVQAALLRLVLERRIGALQLPPGVRIVAAANPRSSAADGWELSPPLANRFVHLQWAHDHEVVVRGLGGTWPRATLPRLDPRRLPEAVDFARRAVCGLLSARPTLVHRLPTNETRRGGPWPSPRSWEMTLHLIAFATAAGSSREVLSLLVRGTVGDGPGLELLASLDRMDLPDPEDVLADPAGAVLPERGDLRQAVLDGVVAAVRARPDRSRWDAAWSLLVRALETGAPDLVVVPATTLASLRQEDWDVPDTIERLAGVVSLSRRADQAAARTTAAAAKTGRRNAR</sequence>
<dbReference type="PANTHER" id="PTHR42759">
    <property type="entry name" value="MOXR FAMILY PROTEIN"/>
    <property type="match status" value="1"/>
</dbReference>
<organism evidence="1 2">
    <name type="scientific">Streptomyces lincolnensis</name>
    <dbReference type="NCBI Taxonomy" id="1915"/>
    <lineage>
        <taxon>Bacteria</taxon>
        <taxon>Bacillati</taxon>
        <taxon>Actinomycetota</taxon>
        <taxon>Actinomycetes</taxon>
        <taxon>Kitasatosporales</taxon>
        <taxon>Streptomycetaceae</taxon>
        <taxon>Streptomyces</taxon>
    </lineage>
</organism>
<protein>
    <submittedName>
        <fullName evidence="1">Uncharacterized protein</fullName>
    </submittedName>
</protein>
<dbReference type="EMBL" id="CP016438">
    <property type="protein sequence ID" value="ANS63465.1"/>
    <property type="molecule type" value="Genomic_DNA"/>
</dbReference>
<dbReference type="PANTHER" id="PTHR42759:SF1">
    <property type="entry name" value="MAGNESIUM-CHELATASE SUBUNIT CHLD"/>
    <property type="match status" value="1"/>
</dbReference>
<reference evidence="1 2" key="1">
    <citation type="submission" date="2016-07" db="EMBL/GenBank/DDBJ databases">
        <title>Enhancement of antibiotic productionsby engineered nitrateutilization in actinobacteria.</title>
        <authorList>
            <person name="Meng S.C."/>
        </authorList>
    </citation>
    <scope>NUCLEOTIDE SEQUENCE [LARGE SCALE GENOMIC DNA]</scope>
    <source>
        <strain evidence="1 2">NRRL 2936</strain>
    </source>
</reference>
<keyword evidence="2" id="KW-1185">Reference proteome</keyword>
<dbReference type="RefSeq" id="WP_067427864.1">
    <property type="nucleotide sequence ID" value="NZ_CP016438.1"/>
</dbReference>
<proteinExistence type="predicted"/>
<dbReference type="AlphaFoldDB" id="A0A1B1M495"/>
<dbReference type="GO" id="GO:0016887">
    <property type="term" value="F:ATP hydrolysis activity"/>
    <property type="evidence" value="ECO:0007669"/>
    <property type="project" value="InterPro"/>
</dbReference>
<dbReference type="InterPro" id="IPR003593">
    <property type="entry name" value="AAA+_ATPase"/>
</dbReference>
<dbReference type="Pfam" id="PF07728">
    <property type="entry name" value="AAA_5"/>
    <property type="match status" value="1"/>
</dbReference>
<dbReference type="STRING" id="1915.SLINC_1241"/>
<accession>A0A1B1M495</accession>
<dbReference type="Proteomes" id="UP000092598">
    <property type="component" value="Chromosome"/>
</dbReference>
<evidence type="ECO:0000313" key="2">
    <source>
        <dbReference type="Proteomes" id="UP000092598"/>
    </source>
</evidence>
<dbReference type="InterPro" id="IPR050764">
    <property type="entry name" value="CbbQ/NirQ/NorQ/GpvN"/>
</dbReference>
<dbReference type="SMART" id="SM00382">
    <property type="entry name" value="AAA"/>
    <property type="match status" value="1"/>
</dbReference>
<dbReference type="Gene3D" id="3.40.50.300">
    <property type="entry name" value="P-loop containing nucleotide triphosphate hydrolases"/>
    <property type="match status" value="1"/>
</dbReference>
<gene>
    <name evidence="1" type="ORF">SLINC_1241</name>
</gene>
<dbReference type="GO" id="GO:0005524">
    <property type="term" value="F:ATP binding"/>
    <property type="evidence" value="ECO:0007669"/>
    <property type="project" value="InterPro"/>
</dbReference>